<gene>
    <name evidence="1" type="ORF">UFOPK3444_00152</name>
</gene>
<dbReference type="EMBL" id="CAFBLU010000002">
    <property type="protein sequence ID" value="CAB4860678.1"/>
    <property type="molecule type" value="Genomic_DNA"/>
</dbReference>
<reference evidence="1" key="1">
    <citation type="submission" date="2020-05" db="EMBL/GenBank/DDBJ databases">
        <authorList>
            <person name="Chiriac C."/>
            <person name="Salcher M."/>
            <person name="Ghai R."/>
            <person name="Kavagutti S V."/>
        </authorList>
    </citation>
    <scope>NUCLEOTIDE SEQUENCE</scope>
</reference>
<accession>A0A6J7CV67</accession>
<organism evidence="1">
    <name type="scientific">freshwater metagenome</name>
    <dbReference type="NCBI Taxonomy" id="449393"/>
    <lineage>
        <taxon>unclassified sequences</taxon>
        <taxon>metagenomes</taxon>
        <taxon>ecological metagenomes</taxon>
    </lineage>
</organism>
<protein>
    <submittedName>
        <fullName evidence="1">Unannotated protein</fullName>
    </submittedName>
</protein>
<dbReference type="AlphaFoldDB" id="A0A6J7CV67"/>
<proteinExistence type="predicted"/>
<sequence length="212" mass="22453">MTKSKHTVGLVALAVVAAVALGVLLFAPGIGCQGAEMSNAAKHSRNAAAARHRYESLTQYMDAKKKILRKQRYAAQKKAAADSAKASNPTSRSAFRVGVVVGIWNRFIWSPSKSGTAGKLSSSQLRNARVANQALARRLDLLRVSALDAKLPDLASAASRARAALGQVSVDLAGSTFTPKAITSENDLINEIRRIAKAHGLKVMPRVPTGTL</sequence>
<evidence type="ECO:0000313" key="1">
    <source>
        <dbReference type="EMBL" id="CAB4860678.1"/>
    </source>
</evidence>
<name>A0A6J7CV67_9ZZZZ</name>